<evidence type="ECO:0000256" key="2">
    <source>
        <dbReference type="ARBA" id="ARBA00022679"/>
    </source>
</evidence>
<protein>
    <submittedName>
        <fullName evidence="3">Class I SAM-dependent methyltransferase</fullName>
        <ecNumber evidence="3">2.1.1.-</ecNumber>
    </submittedName>
</protein>
<keyword evidence="2 3" id="KW-0808">Transferase</keyword>
<dbReference type="Pfam" id="PF13704">
    <property type="entry name" value="Glyco_tranf_2_4"/>
    <property type="match status" value="1"/>
</dbReference>
<dbReference type="GO" id="GO:0032259">
    <property type="term" value="P:methylation"/>
    <property type="evidence" value="ECO:0007669"/>
    <property type="project" value="UniProtKB-KW"/>
</dbReference>
<sequence length="632" mass="70358">MVRDEIGIVDAWIDHAQAIFDFAYFVDHGSTDGTYERLVKRARDWPGMVVLRYLDAAFAKRDVLRLACDEALVNTDADWFFYLDPDEFFPYASRDELAARLQRAEETGIALFNWRNCYLSTPTSTFGNSAGFRQVRTSAIGKVAIIRRIAADPSYEVTLGAHSVWNSIHGAVPPDVVGELYHFPIRSPEQLWRKVLGGTRNFLRARMANPGSGVHGHYPALLGTLATSPDWQNVPALVWDYGERVLNRPARVDSSEFEPFTATFVGVKAEARAQETEPADLHDILTCPKTLPLLKQVIELSAPSLIKLPDSLYRIAGGVIVPKLNLADRTFSKLEHLEDDSITLPDLVTALQSAFWKIGDPAASTWGEHIPFLFSLMTLFRPRRYVELGVFGGASFLAACQAVRATGTQASCVGIDTWAGDPHTGSYASDVFDSFVSKLRKYDDYAGYIRGDFNEALPRFEDGSIDLLHIDGFHTIEAVQNDFDSWLPKMSDRGIIIFHDINEFHADFGVWRFWRSVRTRYPHFEFGHGHGLGVLLVGEACPLRKPIDGSQVPFPDGLANDFLQVIFGGIGKLAWEQARPPKAAALQGVGSGDMAGLRARLVQVEMERDALLNSTSWKLTAPLRAVVSKLRR</sequence>
<organism evidence="3 4">
    <name type="scientific">Mesorhizobium marinum</name>
    <dbReference type="NCBI Taxonomy" id="3228790"/>
    <lineage>
        <taxon>Bacteria</taxon>
        <taxon>Pseudomonadati</taxon>
        <taxon>Pseudomonadota</taxon>
        <taxon>Alphaproteobacteria</taxon>
        <taxon>Hyphomicrobiales</taxon>
        <taxon>Phyllobacteriaceae</taxon>
        <taxon>Mesorhizobium</taxon>
    </lineage>
</organism>
<dbReference type="SUPFAM" id="SSF53335">
    <property type="entry name" value="S-adenosyl-L-methionine-dependent methyltransferases"/>
    <property type="match status" value="1"/>
</dbReference>
<dbReference type="GO" id="GO:0008168">
    <property type="term" value="F:methyltransferase activity"/>
    <property type="evidence" value="ECO:0007669"/>
    <property type="project" value="UniProtKB-KW"/>
</dbReference>
<evidence type="ECO:0000313" key="3">
    <source>
        <dbReference type="EMBL" id="MEW9805306.1"/>
    </source>
</evidence>
<dbReference type="EMBL" id="JBFOCI010000001">
    <property type="protein sequence ID" value="MEW9805306.1"/>
    <property type="molecule type" value="Genomic_DNA"/>
</dbReference>
<dbReference type="RefSeq" id="WP_367722348.1">
    <property type="nucleotide sequence ID" value="NZ_JBFOCI010000001.1"/>
</dbReference>
<dbReference type="SUPFAM" id="SSF53448">
    <property type="entry name" value="Nucleotide-diphospho-sugar transferases"/>
    <property type="match status" value="1"/>
</dbReference>
<evidence type="ECO:0000313" key="4">
    <source>
        <dbReference type="Proteomes" id="UP001556196"/>
    </source>
</evidence>
<name>A0ABV3QW65_9HYPH</name>
<dbReference type="EC" id="2.1.1.-" evidence="3"/>
<evidence type="ECO:0000256" key="1">
    <source>
        <dbReference type="ARBA" id="ARBA00022603"/>
    </source>
</evidence>
<keyword evidence="4" id="KW-1185">Reference proteome</keyword>
<dbReference type="InterPro" id="IPR029044">
    <property type="entry name" value="Nucleotide-diphossugar_trans"/>
</dbReference>
<dbReference type="Pfam" id="PF13578">
    <property type="entry name" value="Methyltransf_24"/>
    <property type="match status" value="1"/>
</dbReference>
<dbReference type="PANTHER" id="PTHR40048">
    <property type="entry name" value="RHAMNOSYL O-METHYLTRANSFERASE"/>
    <property type="match status" value="1"/>
</dbReference>
<accession>A0ABV3QW65</accession>
<dbReference type="InterPro" id="IPR029063">
    <property type="entry name" value="SAM-dependent_MTases_sf"/>
</dbReference>
<reference evidence="3 4" key="1">
    <citation type="submission" date="2024-06" db="EMBL/GenBank/DDBJ databases">
        <authorList>
            <person name="Tuo L."/>
        </authorList>
    </citation>
    <scope>NUCLEOTIDE SEQUENCE [LARGE SCALE GENOMIC DNA]</scope>
    <source>
        <strain evidence="3 4">ZMM04-5</strain>
    </source>
</reference>
<dbReference type="Gene3D" id="3.40.50.150">
    <property type="entry name" value="Vaccinia Virus protein VP39"/>
    <property type="match status" value="1"/>
</dbReference>
<dbReference type="PANTHER" id="PTHR40048:SF1">
    <property type="entry name" value="RHAMNOSYL O-METHYLTRANSFERASE"/>
    <property type="match status" value="1"/>
</dbReference>
<gene>
    <name evidence="3" type="ORF">ABUE31_04820</name>
</gene>
<proteinExistence type="predicted"/>
<dbReference type="Proteomes" id="UP001556196">
    <property type="component" value="Unassembled WGS sequence"/>
</dbReference>
<comment type="caution">
    <text evidence="3">The sequence shown here is derived from an EMBL/GenBank/DDBJ whole genome shotgun (WGS) entry which is preliminary data.</text>
</comment>
<keyword evidence="1 3" id="KW-0489">Methyltransferase</keyword>